<dbReference type="GO" id="GO:0006508">
    <property type="term" value="P:proteolysis"/>
    <property type="evidence" value="ECO:0007669"/>
    <property type="project" value="UniProtKB-KW"/>
</dbReference>
<feature type="chain" id="PRO_5004172301" description="serine-type D-Ala-D-Ala carboxypeptidase" evidence="14">
    <location>
        <begin position="24"/>
        <end position="396"/>
    </location>
</feature>
<dbReference type="InterPro" id="IPR012907">
    <property type="entry name" value="Peptidase_S11_C"/>
</dbReference>
<dbReference type="SMART" id="SM00936">
    <property type="entry name" value="PBP5_C"/>
    <property type="match status" value="1"/>
</dbReference>
<dbReference type="Proteomes" id="UP000004310">
    <property type="component" value="Unassembled WGS sequence"/>
</dbReference>
<dbReference type="AlphaFoldDB" id="Q0G741"/>
<sequence>MNIARPLLAAFAILSLTSHVTQAQEGAAANAYGLQTEAPRALLVEDRTGTVILDKNASEPFAPASLAKLMTMEIVFEALKAGEISMSTEYAVTEHAWRTGGAPSGAATMFAAINSRIPVADLIRGTIIQGANDGAIILAEGMFGSEEEFTERMNARAEELGLDDTRYANPTGLPTEEGEQQTTARDLVTLTRHLRSEHPELYKIYAEPAFEWNKIFQRNRNPVLREELGGEGVGTGYTEASGYSLMGAASKGGRTFLVALSGLESSAAREAEAQRLLEFGFDRLIEADVLEAGAKLGEVPVFNGVVETVPVRIDQPIAILLPEEALEEVSARLRFEGPVIAPVEPGDRIGLVDIQVSGETVYSQAIFAAAPAPVGSFAERASGALSELAFGWTRSF</sequence>
<dbReference type="UniPathway" id="UPA00219"/>
<dbReference type="STRING" id="217511.GCA_001463845_00134"/>
<comment type="pathway">
    <text evidence="2">Cell wall biogenesis; peptidoglycan biosynthesis.</text>
</comment>
<evidence type="ECO:0000256" key="5">
    <source>
        <dbReference type="ARBA" id="ARBA00022645"/>
    </source>
</evidence>
<keyword evidence="5 16" id="KW-0121">Carboxypeptidase</keyword>
<evidence type="ECO:0000256" key="10">
    <source>
        <dbReference type="ARBA" id="ARBA00022984"/>
    </source>
</evidence>
<dbReference type="EMBL" id="AATP01000001">
    <property type="protein sequence ID" value="EAU42523.1"/>
    <property type="molecule type" value="Genomic_DNA"/>
</dbReference>
<evidence type="ECO:0000256" key="14">
    <source>
        <dbReference type="SAM" id="SignalP"/>
    </source>
</evidence>
<dbReference type="Gene3D" id="2.60.410.10">
    <property type="entry name" value="D-Ala-D-Ala carboxypeptidase, C-terminal domain"/>
    <property type="match status" value="1"/>
</dbReference>
<dbReference type="GO" id="GO:0009252">
    <property type="term" value="P:peptidoglycan biosynthetic process"/>
    <property type="evidence" value="ECO:0007669"/>
    <property type="project" value="UniProtKB-UniPathway"/>
</dbReference>
<comment type="catalytic activity">
    <reaction evidence="12">
        <text>Preferential cleavage: (Ac)2-L-Lys-D-Ala-|-D-Ala. Also transpeptidation of peptidyl-alanyl moieties that are N-acyl substituents of D-alanine.</text>
        <dbReference type="EC" id="3.4.16.4"/>
    </reaction>
</comment>
<comment type="similarity">
    <text evidence="3 13">Belongs to the peptidase S11 family.</text>
</comment>
<evidence type="ECO:0000256" key="4">
    <source>
        <dbReference type="ARBA" id="ARBA00012448"/>
    </source>
</evidence>
<dbReference type="Pfam" id="PF07943">
    <property type="entry name" value="PBP5_C"/>
    <property type="match status" value="1"/>
</dbReference>
<dbReference type="Gene3D" id="3.40.710.10">
    <property type="entry name" value="DD-peptidase/beta-lactamase superfamily"/>
    <property type="match status" value="1"/>
</dbReference>
<dbReference type="SUPFAM" id="SSF56601">
    <property type="entry name" value="beta-lactamase/transpeptidase-like"/>
    <property type="match status" value="1"/>
</dbReference>
<dbReference type="HOGENOM" id="CLU_027070_8_1_5"/>
<evidence type="ECO:0000256" key="9">
    <source>
        <dbReference type="ARBA" id="ARBA00022960"/>
    </source>
</evidence>
<evidence type="ECO:0000256" key="1">
    <source>
        <dbReference type="ARBA" id="ARBA00003217"/>
    </source>
</evidence>
<accession>Q0G741</accession>
<dbReference type="Pfam" id="PF00768">
    <property type="entry name" value="Peptidase_S11"/>
    <property type="match status" value="1"/>
</dbReference>
<dbReference type="GO" id="GO:0071555">
    <property type="term" value="P:cell wall organization"/>
    <property type="evidence" value="ECO:0007669"/>
    <property type="project" value="UniProtKB-KW"/>
</dbReference>
<keyword evidence="11" id="KW-0961">Cell wall biogenesis/degradation</keyword>
<evidence type="ECO:0000259" key="15">
    <source>
        <dbReference type="SMART" id="SM00936"/>
    </source>
</evidence>
<dbReference type="InterPro" id="IPR012338">
    <property type="entry name" value="Beta-lactam/transpept-like"/>
</dbReference>
<evidence type="ECO:0000313" key="16">
    <source>
        <dbReference type="EMBL" id="EAU42523.1"/>
    </source>
</evidence>
<dbReference type="eggNOG" id="COG1686">
    <property type="taxonomic scope" value="Bacteria"/>
</dbReference>
<dbReference type="GO" id="GO:0008360">
    <property type="term" value="P:regulation of cell shape"/>
    <property type="evidence" value="ECO:0007669"/>
    <property type="project" value="UniProtKB-KW"/>
</dbReference>
<evidence type="ECO:0000256" key="7">
    <source>
        <dbReference type="ARBA" id="ARBA00022729"/>
    </source>
</evidence>
<dbReference type="InterPro" id="IPR037167">
    <property type="entry name" value="Peptidase_S11_C_sf"/>
</dbReference>
<keyword evidence="8" id="KW-0378">Hydrolase</keyword>
<evidence type="ECO:0000256" key="6">
    <source>
        <dbReference type="ARBA" id="ARBA00022670"/>
    </source>
</evidence>
<reference evidence="16 17" key="1">
    <citation type="journal article" date="2010" name="J. Bacteriol.">
        <title>Genome sequence of Fulvimarina pelagi HTCC2506T, a Mn(II)-oxidizing alphaproteobacterium possessing an aerobic anoxygenic photosynthetic gene cluster and Xanthorhodopsin.</title>
        <authorList>
            <person name="Kang I."/>
            <person name="Oh H.M."/>
            <person name="Lim S.I."/>
            <person name="Ferriera S."/>
            <person name="Giovannoni S.J."/>
            <person name="Cho J.C."/>
        </authorList>
    </citation>
    <scope>NUCLEOTIDE SEQUENCE [LARGE SCALE GENOMIC DNA]</scope>
    <source>
        <strain evidence="16 17">HTCC2506</strain>
    </source>
</reference>
<dbReference type="SUPFAM" id="SSF69189">
    <property type="entry name" value="Penicillin-binding protein associated domain"/>
    <property type="match status" value="1"/>
</dbReference>
<evidence type="ECO:0000256" key="11">
    <source>
        <dbReference type="ARBA" id="ARBA00023316"/>
    </source>
</evidence>
<dbReference type="InterPro" id="IPR015956">
    <property type="entry name" value="Peniciliin-bd_prot_C_sf"/>
</dbReference>
<dbReference type="GO" id="GO:0009002">
    <property type="term" value="F:serine-type D-Ala-D-Ala carboxypeptidase activity"/>
    <property type="evidence" value="ECO:0007669"/>
    <property type="project" value="UniProtKB-EC"/>
</dbReference>
<keyword evidence="17" id="KW-1185">Reference proteome</keyword>
<proteinExistence type="inferred from homology"/>
<dbReference type="PANTHER" id="PTHR21581:SF6">
    <property type="entry name" value="TRAFFICKING PROTEIN PARTICLE COMPLEX SUBUNIT 12"/>
    <property type="match status" value="1"/>
</dbReference>
<evidence type="ECO:0000256" key="2">
    <source>
        <dbReference type="ARBA" id="ARBA00004752"/>
    </source>
</evidence>
<comment type="function">
    <text evidence="1">Removes C-terminal D-alanyl residues from sugar-peptide cell wall precursors.</text>
</comment>
<feature type="domain" description="Peptidase S11 D-Ala-D-Ala carboxypeptidase A C-terminal" evidence="15">
    <location>
        <begin position="285"/>
        <end position="374"/>
    </location>
</feature>
<organism evidence="16 17">
    <name type="scientific">Fulvimarina pelagi HTCC2506</name>
    <dbReference type="NCBI Taxonomy" id="314231"/>
    <lineage>
        <taxon>Bacteria</taxon>
        <taxon>Pseudomonadati</taxon>
        <taxon>Pseudomonadota</taxon>
        <taxon>Alphaproteobacteria</taxon>
        <taxon>Hyphomicrobiales</taxon>
        <taxon>Aurantimonadaceae</taxon>
        <taxon>Fulvimarina</taxon>
    </lineage>
</organism>
<protein>
    <recommendedName>
        <fullName evidence="4">serine-type D-Ala-D-Ala carboxypeptidase</fullName>
        <ecNumber evidence="4">3.4.16.4</ecNumber>
    </recommendedName>
</protein>
<keyword evidence="9" id="KW-0133">Cell shape</keyword>
<keyword evidence="7 14" id="KW-0732">Signal</keyword>
<comment type="caution">
    <text evidence="16">The sequence shown here is derived from an EMBL/GenBank/DDBJ whole genome shotgun (WGS) entry which is preliminary data.</text>
</comment>
<dbReference type="RefSeq" id="WP_007066497.1">
    <property type="nucleotide sequence ID" value="NZ_DS022272.1"/>
</dbReference>
<dbReference type="PANTHER" id="PTHR21581">
    <property type="entry name" value="D-ALANYL-D-ALANINE CARBOXYPEPTIDASE"/>
    <property type="match status" value="1"/>
</dbReference>
<dbReference type="InterPro" id="IPR001967">
    <property type="entry name" value="Peptidase_S11_N"/>
</dbReference>
<dbReference type="PRINTS" id="PR00725">
    <property type="entry name" value="DADACBPTASE1"/>
</dbReference>
<gene>
    <name evidence="16" type="ORF">FP2506_06776</name>
</gene>
<dbReference type="EC" id="3.4.16.4" evidence="4"/>
<evidence type="ECO:0000256" key="8">
    <source>
        <dbReference type="ARBA" id="ARBA00022801"/>
    </source>
</evidence>
<name>Q0G741_9HYPH</name>
<feature type="signal peptide" evidence="14">
    <location>
        <begin position="1"/>
        <end position="23"/>
    </location>
</feature>
<evidence type="ECO:0000313" key="17">
    <source>
        <dbReference type="Proteomes" id="UP000004310"/>
    </source>
</evidence>
<dbReference type="InterPro" id="IPR018044">
    <property type="entry name" value="Peptidase_S11"/>
</dbReference>
<evidence type="ECO:0000256" key="12">
    <source>
        <dbReference type="ARBA" id="ARBA00034000"/>
    </source>
</evidence>
<evidence type="ECO:0000256" key="13">
    <source>
        <dbReference type="RuleBase" id="RU004016"/>
    </source>
</evidence>
<evidence type="ECO:0000256" key="3">
    <source>
        <dbReference type="ARBA" id="ARBA00007164"/>
    </source>
</evidence>
<keyword evidence="10" id="KW-0573">Peptidoglycan synthesis</keyword>
<keyword evidence="6" id="KW-0645">Protease</keyword>